<protein>
    <submittedName>
        <fullName evidence="2">Protease complex-associated polypeptide family protein</fullName>
    </submittedName>
</protein>
<comment type="caution">
    <text evidence="2">The sequence shown here is derived from an EMBL/GenBank/DDBJ whole genome shotgun (WGS) entry which is preliminary data.</text>
</comment>
<dbReference type="eggNOG" id="ENOG5032JCI">
    <property type="taxonomic scope" value="Bacteria"/>
</dbReference>
<feature type="signal peptide" evidence="1">
    <location>
        <begin position="1"/>
        <end position="25"/>
    </location>
</feature>
<evidence type="ECO:0000313" key="3">
    <source>
        <dbReference type="EMBL" id="ERK02626.1"/>
    </source>
</evidence>
<dbReference type="STRING" id="1125725.HMPREF1325_2351"/>
<dbReference type="EMBL" id="AVQI01000050">
    <property type="protein sequence ID" value="ERK02626.1"/>
    <property type="molecule type" value="Genomic_DNA"/>
</dbReference>
<dbReference type="Proteomes" id="UP000016412">
    <property type="component" value="Unassembled WGS sequence"/>
</dbReference>
<evidence type="ECO:0000313" key="4">
    <source>
        <dbReference type="Proteomes" id="UP000016412"/>
    </source>
</evidence>
<dbReference type="GO" id="GO:0008233">
    <property type="term" value="F:peptidase activity"/>
    <property type="evidence" value="ECO:0007669"/>
    <property type="project" value="UniProtKB-KW"/>
</dbReference>
<proteinExistence type="predicted"/>
<reference evidence="4 5" key="1">
    <citation type="submission" date="2013-08" db="EMBL/GenBank/DDBJ databases">
        <authorList>
            <person name="Durkin A.S."/>
            <person name="Haft D.R."/>
            <person name="McCorrison J."/>
            <person name="Torralba M."/>
            <person name="Gillis M."/>
            <person name="Haft D.H."/>
            <person name="Methe B."/>
            <person name="Sutton G."/>
            <person name="Nelson K.E."/>
        </authorList>
    </citation>
    <scope>NUCLEOTIDE SEQUENCE [LARGE SCALE GENOMIC DNA]</scope>
    <source>
        <strain evidence="3 5">ATCC 35536</strain>
        <strain evidence="2 4">VPI DR56BR1116</strain>
    </source>
</reference>
<dbReference type="GO" id="GO:0006508">
    <property type="term" value="P:proteolysis"/>
    <property type="evidence" value="ECO:0007669"/>
    <property type="project" value="UniProtKB-KW"/>
</dbReference>
<name>U1FP58_TRESO</name>
<organism evidence="2 4">
    <name type="scientific">Treponema socranskii subsp. socranskii VPI DR56BR1116 = ATCC 35536</name>
    <dbReference type="NCBI Taxonomy" id="1125725"/>
    <lineage>
        <taxon>Bacteria</taxon>
        <taxon>Pseudomonadati</taxon>
        <taxon>Spirochaetota</taxon>
        <taxon>Spirochaetia</taxon>
        <taxon>Spirochaetales</taxon>
        <taxon>Treponemataceae</taxon>
        <taxon>Treponema</taxon>
    </lineage>
</organism>
<dbReference type="EMBL" id="AUZJ01000009">
    <property type="protein sequence ID" value="ERF61638.1"/>
    <property type="molecule type" value="Genomic_DNA"/>
</dbReference>
<keyword evidence="2" id="KW-0645">Protease</keyword>
<keyword evidence="1" id="KW-0732">Signal</keyword>
<dbReference type="Proteomes" id="UP000016646">
    <property type="component" value="Unassembled WGS sequence"/>
</dbReference>
<dbReference type="PATRIC" id="fig|1125725.3.peg.416"/>
<accession>U1FP58</accession>
<feature type="chain" id="PRO_5004611354" evidence="1">
    <location>
        <begin position="26"/>
        <end position="616"/>
    </location>
</feature>
<evidence type="ECO:0000313" key="2">
    <source>
        <dbReference type="EMBL" id="ERF61638.1"/>
    </source>
</evidence>
<gene>
    <name evidence="3" type="ORF">HMPREF0860_0104</name>
    <name evidence="2" type="ORF">HMPREF1325_2351</name>
</gene>
<keyword evidence="5" id="KW-1185">Reference proteome</keyword>
<keyword evidence="2" id="KW-0378">Hydrolase</keyword>
<evidence type="ECO:0000313" key="5">
    <source>
        <dbReference type="Proteomes" id="UP000016646"/>
    </source>
</evidence>
<sequence length="616" mass="67647">MKTLWKTACTAVCLCALIISMTGCAQSSDSGDEPFFPDETPAEFSTIRIQVTDSIGGTVVSGTTLKVYKSGTTEQIGSGYTVTDGKVMLYDIATDQRYDFELIGEKEKWAGSRLENWKPLSIAKQNLSLIQPVHGTITRGITPPKITSAQSGNGSFTDIDESTVISTSDKVRIVFESAVGAVEETASGAFGAKLGIGKAPNQMSGISGSCAVSKSGSEFTSTYTFNLEEVPDGKDTLIVVGYDIANNRIEKHIPVTFSASAASASDLSTCKFEDIAVIAKRLPYSENLYSLKPVGGRRSSYRMLVRFEFTKFGSHKKILGFDLYRREKGRPQDFLFVSRTLYDDLKTETYSGQGFHVGIDGDSLLEENKEYEYKIRAFNAKSEKYSPVITTKLLESFTYELTSPANNVLVTSANAANFTYKCKISNTNMFGSAQSDYMRLGLLINDFRGIPRFGAKLLYVFDYGGRPEILIEVCNPTTGILVGRKKVSDLITAGILRRYGVRSLDDLVKVDKRTGIIEFTETFVRVPFFNVIPMGSGKGLNLPMSYEKGTSYQWDIQDWGNDDVSLDDDTALYFVKEYTYTGDDGNEGFCPAISYGNNDSNGANAVNGRFTFTIAD</sequence>
<dbReference type="NCBIfam" id="NF033597">
    <property type="entry name" value="denti_PrcA"/>
    <property type="match status" value="1"/>
</dbReference>
<dbReference type="AlphaFoldDB" id="U1FP58"/>
<dbReference type="PROSITE" id="PS51257">
    <property type="entry name" value="PROKAR_LIPOPROTEIN"/>
    <property type="match status" value="1"/>
</dbReference>
<evidence type="ECO:0000256" key="1">
    <source>
        <dbReference type="SAM" id="SignalP"/>
    </source>
</evidence>